<dbReference type="Gene3D" id="3.60.15.10">
    <property type="entry name" value="Ribonuclease Z/Hydroxyacylglutathione hydrolase-like"/>
    <property type="match status" value="1"/>
</dbReference>
<dbReference type="SUPFAM" id="SSF56281">
    <property type="entry name" value="Metallo-hydrolase/oxidoreductase"/>
    <property type="match status" value="1"/>
</dbReference>
<dbReference type="InterPro" id="IPR001279">
    <property type="entry name" value="Metallo-B-lactamas"/>
</dbReference>
<organism evidence="2 3">
    <name type="scientific">Candidatus Lokiarchaeum ossiferum</name>
    <dbReference type="NCBI Taxonomy" id="2951803"/>
    <lineage>
        <taxon>Archaea</taxon>
        <taxon>Promethearchaeati</taxon>
        <taxon>Promethearchaeota</taxon>
        <taxon>Promethearchaeia</taxon>
        <taxon>Promethearchaeales</taxon>
        <taxon>Promethearchaeaceae</taxon>
        <taxon>Candidatus Lokiarchaeum</taxon>
    </lineage>
</organism>
<evidence type="ECO:0000313" key="2">
    <source>
        <dbReference type="EMBL" id="UYP45390.1"/>
    </source>
</evidence>
<evidence type="ECO:0000259" key="1">
    <source>
        <dbReference type="Pfam" id="PF00753"/>
    </source>
</evidence>
<reference evidence="2" key="1">
    <citation type="submission" date="2022-09" db="EMBL/GenBank/DDBJ databases">
        <title>Actin cytoskeleton and complex cell architecture in an #Asgard archaeon.</title>
        <authorList>
            <person name="Ponce Toledo R.I."/>
            <person name="Schleper C."/>
            <person name="Rodrigues Oliveira T."/>
            <person name="Wollweber F."/>
            <person name="Xu J."/>
            <person name="Rittmann S."/>
            <person name="Klingl A."/>
            <person name="Pilhofer M."/>
        </authorList>
    </citation>
    <scope>NUCLEOTIDE SEQUENCE</scope>
    <source>
        <strain evidence="2">B-35</strain>
    </source>
</reference>
<dbReference type="PANTHER" id="PTHR42951">
    <property type="entry name" value="METALLO-BETA-LACTAMASE DOMAIN-CONTAINING"/>
    <property type="match status" value="1"/>
</dbReference>
<protein>
    <recommendedName>
        <fullName evidence="1">Metallo-beta-lactamase domain-containing protein</fullName>
    </recommendedName>
</protein>
<dbReference type="Proteomes" id="UP001208689">
    <property type="component" value="Chromosome"/>
</dbReference>
<keyword evidence="3" id="KW-1185">Reference proteome</keyword>
<name>A0ABY6HPD5_9ARCH</name>
<evidence type="ECO:0000313" key="3">
    <source>
        <dbReference type="Proteomes" id="UP001208689"/>
    </source>
</evidence>
<accession>A0ABY6HPD5</accession>
<sequence length="312" mass="35849">MSIEKAEIIEVTDKIYLHRYTGTRFNEGNISCINMKWGLIFIDAGARMDKAAEFRKQMEQKFQKSSKILVLTHTDGDHIQGMDAFADLQVIVSESGMQKMVEDEREGAFKKEFRQNQIDKIIKGAEERKDPLPDAWMNDFAPRFIKAKFFLPNISFKNQMYIRDNTQTLTLTLIQGHTPCSILIEYRSSEDNSQKILFTGDNLNAEHADNSGCMLGRSMESLKQIKHIIDSDFNVFVPGHGPVVDKEYAIKTLAYLTEMKSRINQLIAENLSKEAIITHPSLPVFYETKVPDFLPRVISLWYDYFNSDPKSV</sequence>
<dbReference type="EMBL" id="CP104013">
    <property type="protein sequence ID" value="UYP45390.1"/>
    <property type="molecule type" value="Genomic_DNA"/>
</dbReference>
<proteinExistence type="predicted"/>
<dbReference type="Pfam" id="PF00753">
    <property type="entry name" value="Lactamase_B"/>
    <property type="match status" value="1"/>
</dbReference>
<gene>
    <name evidence="2" type="ORF">NEF87_001675</name>
</gene>
<feature type="domain" description="Metallo-beta-lactamase" evidence="1">
    <location>
        <begin position="42"/>
        <end position="240"/>
    </location>
</feature>
<dbReference type="InterPro" id="IPR050855">
    <property type="entry name" value="NDM-1-like"/>
</dbReference>
<dbReference type="InterPro" id="IPR036866">
    <property type="entry name" value="RibonucZ/Hydroxyglut_hydro"/>
</dbReference>
<dbReference type="PANTHER" id="PTHR42951:SF4">
    <property type="entry name" value="ACYL-COENZYME A THIOESTERASE MBLAC2"/>
    <property type="match status" value="1"/>
</dbReference>